<sequence>MKLIHSILALAFLVMGGAQAQFGEQSTDFHDRLGRTSTPAEKAWQPRARIYGRSVAENSNDRLYKGMFKTDPRLLIGVELSPNWALEAGYVNLFDRGFHRVNERDPGDTAGALGANGSSTHAAIKYSGEITDRLSAYGKVGIAYSETTTDDRKAQTGLYTGVGVKLKMNERMWIGVEYGSHGGGLKSLGDSNANAVKVNVGIRF</sequence>
<evidence type="ECO:0000259" key="4">
    <source>
        <dbReference type="Pfam" id="PF13505"/>
    </source>
</evidence>
<dbReference type="EMBL" id="BMWW01000003">
    <property type="protein sequence ID" value="GGY86775.1"/>
    <property type="molecule type" value="Genomic_DNA"/>
</dbReference>
<dbReference type="OrthoDB" id="8751381at2"/>
<feature type="signal peptide" evidence="3">
    <location>
        <begin position="1"/>
        <end position="20"/>
    </location>
</feature>
<protein>
    <submittedName>
        <fullName evidence="6">Porin family protein</fullName>
    </submittedName>
</protein>
<dbReference type="EMBL" id="CP038026">
    <property type="protein sequence ID" value="QBQ39047.1"/>
    <property type="molecule type" value="Genomic_DNA"/>
</dbReference>
<dbReference type="Proteomes" id="UP000619512">
    <property type="component" value="Unassembled WGS sequence"/>
</dbReference>
<reference evidence="6 7" key="2">
    <citation type="submission" date="2019-03" db="EMBL/GenBank/DDBJ databases">
        <title>Draft Genome Sequences of Six Type Strains of the Genus Massilia.</title>
        <authorList>
            <person name="Miess H."/>
            <person name="Frediansyhah A."/>
            <person name="Gross H."/>
        </authorList>
    </citation>
    <scope>NUCLEOTIDE SEQUENCE [LARGE SCALE GENOMIC DNA]</scope>
    <source>
        <strain evidence="6 7">DSM 17505</strain>
    </source>
</reference>
<feature type="chain" id="PRO_5044606970" evidence="3">
    <location>
        <begin position="21"/>
        <end position="204"/>
    </location>
</feature>
<gene>
    <name evidence="6" type="ORF">E1742_25045</name>
    <name evidence="5" type="ORF">GCM10007388_20080</name>
</gene>
<reference evidence="5" key="1">
    <citation type="journal article" date="2014" name="Int. J. Syst. Evol. Microbiol.">
        <title>Complete genome sequence of Corynebacterium casei LMG S-19264T (=DSM 44701T), isolated from a smear-ripened cheese.</title>
        <authorList>
            <consortium name="US DOE Joint Genome Institute (JGI-PGF)"/>
            <person name="Walter F."/>
            <person name="Albersmeier A."/>
            <person name="Kalinowski J."/>
            <person name="Ruckert C."/>
        </authorList>
    </citation>
    <scope>NUCLEOTIDE SEQUENCE</scope>
    <source>
        <strain evidence="5">KCTC 12344</strain>
    </source>
</reference>
<dbReference type="Proteomes" id="UP000294359">
    <property type="component" value="Chromosome"/>
</dbReference>
<dbReference type="SUPFAM" id="SSF56925">
    <property type="entry name" value="OMPA-like"/>
    <property type="match status" value="1"/>
</dbReference>
<keyword evidence="2 3" id="KW-0732">Signal</keyword>
<organism evidence="5 8">
    <name type="scientific">Pseudoduganella plicata</name>
    <dbReference type="NCBI Taxonomy" id="321984"/>
    <lineage>
        <taxon>Bacteria</taxon>
        <taxon>Pseudomonadati</taxon>
        <taxon>Pseudomonadota</taxon>
        <taxon>Betaproteobacteria</taxon>
        <taxon>Burkholderiales</taxon>
        <taxon>Oxalobacteraceae</taxon>
        <taxon>Telluria group</taxon>
        <taxon>Pseudoduganella</taxon>
    </lineage>
</organism>
<evidence type="ECO:0000313" key="5">
    <source>
        <dbReference type="EMBL" id="GGY86775.1"/>
    </source>
</evidence>
<dbReference type="AlphaFoldDB" id="A0A4P7BLD2"/>
<dbReference type="Gene3D" id="2.40.160.20">
    <property type="match status" value="1"/>
</dbReference>
<evidence type="ECO:0000313" key="6">
    <source>
        <dbReference type="EMBL" id="QBQ39047.1"/>
    </source>
</evidence>
<accession>A0A4P7BLD2</accession>
<dbReference type="Pfam" id="PF13505">
    <property type="entry name" value="OMP_b-brl"/>
    <property type="match status" value="1"/>
</dbReference>
<dbReference type="InterPro" id="IPR027385">
    <property type="entry name" value="Beta-barrel_OMP"/>
</dbReference>
<proteinExistence type="predicted"/>
<comment type="subcellular location">
    <subcellularLocation>
        <location evidence="1">Cell outer membrane</location>
    </subcellularLocation>
</comment>
<feature type="domain" description="Outer membrane protein beta-barrel" evidence="4">
    <location>
        <begin position="74"/>
        <end position="204"/>
    </location>
</feature>
<evidence type="ECO:0000256" key="2">
    <source>
        <dbReference type="ARBA" id="ARBA00022729"/>
    </source>
</evidence>
<evidence type="ECO:0000313" key="8">
    <source>
        <dbReference type="Proteomes" id="UP000619512"/>
    </source>
</evidence>
<dbReference type="GO" id="GO:0009279">
    <property type="term" value="C:cell outer membrane"/>
    <property type="evidence" value="ECO:0007669"/>
    <property type="project" value="UniProtKB-SubCell"/>
</dbReference>
<evidence type="ECO:0000256" key="1">
    <source>
        <dbReference type="ARBA" id="ARBA00004442"/>
    </source>
</evidence>
<evidence type="ECO:0000313" key="7">
    <source>
        <dbReference type="Proteomes" id="UP000294359"/>
    </source>
</evidence>
<keyword evidence="7" id="KW-1185">Reference proteome</keyword>
<dbReference type="InterPro" id="IPR011250">
    <property type="entry name" value="OMP/PagP_B-barrel"/>
</dbReference>
<name>A0A4P7BLD2_9BURK</name>
<reference evidence="5" key="3">
    <citation type="submission" date="2022-12" db="EMBL/GenBank/DDBJ databases">
        <authorList>
            <person name="Sun Q."/>
            <person name="Kim S."/>
        </authorList>
    </citation>
    <scope>NUCLEOTIDE SEQUENCE</scope>
    <source>
        <strain evidence="5">KCTC 12344</strain>
    </source>
</reference>
<evidence type="ECO:0000256" key="3">
    <source>
        <dbReference type="SAM" id="SignalP"/>
    </source>
</evidence>
<dbReference type="RefSeq" id="WP_134387741.1">
    <property type="nucleotide sequence ID" value="NZ_BMWW01000003.1"/>
</dbReference>